<feature type="chain" id="PRO_5043506204" evidence="1">
    <location>
        <begin position="22"/>
        <end position="133"/>
    </location>
</feature>
<evidence type="ECO:0000256" key="1">
    <source>
        <dbReference type="SAM" id="SignalP"/>
    </source>
</evidence>
<comment type="caution">
    <text evidence="2">The sequence shown here is derived from an EMBL/GenBank/DDBJ whole genome shotgun (WGS) entry which is preliminary data.</text>
</comment>
<keyword evidence="3" id="KW-1185">Reference proteome</keyword>
<sequence>RYLHISLWLAVMALSATTAQSAKLLYSQDEQNQVETVRLKMADPKGGPDQVMFMQVRTAIMKQLGFTKEEVETGYVVTNAAGIAVQVRVKGRSFPLNEKAAFDRITVFHMIPEEEPYVLDLDVVGNITVDHFR</sequence>
<feature type="non-terminal residue" evidence="2">
    <location>
        <position position="1"/>
    </location>
</feature>
<dbReference type="AlphaFoldDB" id="A0AAV2RM49"/>
<evidence type="ECO:0000313" key="2">
    <source>
        <dbReference type="EMBL" id="CAL4126143.1"/>
    </source>
</evidence>
<reference evidence="2 3" key="1">
    <citation type="submission" date="2024-05" db="EMBL/GenBank/DDBJ databases">
        <authorList>
            <person name="Wallberg A."/>
        </authorList>
    </citation>
    <scope>NUCLEOTIDE SEQUENCE [LARGE SCALE GENOMIC DNA]</scope>
</reference>
<dbReference type="Proteomes" id="UP001497623">
    <property type="component" value="Unassembled WGS sequence"/>
</dbReference>
<protein>
    <submittedName>
        <fullName evidence="2">Uncharacterized protein</fullName>
    </submittedName>
</protein>
<proteinExistence type="predicted"/>
<organism evidence="2 3">
    <name type="scientific">Meganyctiphanes norvegica</name>
    <name type="common">Northern krill</name>
    <name type="synonym">Thysanopoda norvegica</name>
    <dbReference type="NCBI Taxonomy" id="48144"/>
    <lineage>
        <taxon>Eukaryota</taxon>
        <taxon>Metazoa</taxon>
        <taxon>Ecdysozoa</taxon>
        <taxon>Arthropoda</taxon>
        <taxon>Crustacea</taxon>
        <taxon>Multicrustacea</taxon>
        <taxon>Malacostraca</taxon>
        <taxon>Eumalacostraca</taxon>
        <taxon>Eucarida</taxon>
        <taxon>Euphausiacea</taxon>
        <taxon>Euphausiidae</taxon>
        <taxon>Meganyctiphanes</taxon>
    </lineage>
</organism>
<dbReference type="EMBL" id="CAXKWB010024219">
    <property type="protein sequence ID" value="CAL4126143.1"/>
    <property type="molecule type" value="Genomic_DNA"/>
</dbReference>
<keyword evidence="1" id="KW-0732">Signal</keyword>
<name>A0AAV2RM49_MEGNR</name>
<feature type="non-terminal residue" evidence="2">
    <location>
        <position position="133"/>
    </location>
</feature>
<accession>A0AAV2RM49</accession>
<evidence type="ECO:0000313" key="3">
    <source>
        <dbReference type="Proteomes" id="UP001497623"/>
    </source>
</evidence>
<gene>
    <name evidence="2" type="ORF">MNOR_LOCUS25408</name>
</gene>
<feature type="signal peptide" evidence="1">
    <location>
        <begin position="1"/>
        <end position="21"/>
    </location>
</feature>